<name>A0A8H3HNB4_9AGAM</name>
<dbReference type="Proteomes" id="UP000663853">
    <property type="component" value="Unassembled WGS sequence"/>
</dbReference>
<organism evidence="2 3">
    <name type="scientific">Rhizoctonia solani</name>
    <dbReference type="NCBI Taxonomy" id="456999"/>
    <lineage>
        <taxon>Eukaryota</taxon>
        <taxon>Fungi</taxon>
        <taxon>Dikarya</taxon>
        <taxon>Basidiomycota</taxon>
        <taxon>Agaricomycotina</taxon>
        <taxon>Agaricomycetes</taxon>
        <taxon>Cantharellales</taxon>
        <taxon>Ceratobasidiaceae</taxon>
        <taxon>Rhizoctonia</taxon>
    </lineage>
</organism>
<feature type="region of interest" description="Disordered" evidence="1">
    <location>
        <begin position="245"/>
        <end position="327"/>
    </location>
</feature>
<evidence type="ECO:0000313" key="2">
    <source>
        <dbReference type="EMBL" id="CAE6522455.1"/>
    </source>
</evidence>
<comment type="caution">
    <text evidence="2">The sequence shown here is derived from an EMBL/GenBank/DDBJ whole genome shotgun (WGS) entry which is preliminary data.</text>
</comment>
<protein>
    <submittedName>
        <fullName evidence="2">Uncharacterized protein</fullName>
    </submittedName>
</protein>
<accession>A0A8H3HNB4</accession>
<gene>
    <name evidence="2" type="ORF">RDB_LOCUS151759</name>
</gene>
<sequence length="327" mass="35124">MSSAPSTQEVPKVQQVLHVYAKSILSCTFGRSAASNRSRVPPPPSYQSVTVNGVTTLMHLNSRDGLVRAVGSIEWDEASPQEGGKKVHNHRVTFGEHTGAFGDVLRVGKGLSKDIKFRSDARAIHLPGQDAATLTLQRVAIPAGGFPFTVYTIYDASAPPGPTPAHTCVAQLTVRDLRKPNSSNLSRFDPARLRFFGGSDSNNKKDNGMVVRLEVRTRDKPLIDKIVFSSLLIIAGKHPIEADSRVESDRHLSANENEWDAPPALSNLATPMLSPDPSAEHLPLDDTNPAAPQYEDDGSQVALLPLPNDPFSQEPPAAGPSHSAVAT</sequence>
<evidence type="ECO:0000256" key="1">
    <source>
        <dbReference type="SAM" id="MobiDB-lite"/>
    </source>
</evidence>
<proteinExistence type="predicted"/>
<dbReference type="EMBL" id="CAJMXA010003888">
    <property type="protein sequence ID" value="CAE6522455.1"/>
    <property type="molecule type" value="Genomic_DNA"/>
</dbReference>
<evidence type="ECO:0000313" key="3">
    <source>
        <dbReference type="Proteomes" id="UP000663853"/>
    </source>
</evidence>
<dbReference type="AlphaFoldDB" id="A0A8H3HNB4"/>
<reference evidence="2" key="1">
    <citation type="submission" date="2021-01" db="EMBL/GenBank/DDBJ databases">
        <authorList>
            <person name="Kaushik A."/>
        </authorList>
    </citation>
    <scope>NUCLEOTIDE SEQUENCE</scope>
    <source>
        <strain evidence="2">AG6-10EEA</strain>
    </source>
</reference>